<keyword evidence="3" id="KW-1185">Reference proteome</keyword>
<keyword evidence="1" id="KW-0472">Membrane</keyword>
<name>A0AAE4FPC1_9CYAN</name>
<accession>A0AAE4FPC1</accession>
<dbReference type="RefSeq" id="WP_322877092.1">
    <property type="nucleotide sequence ID" value="NZ_JAVMIP010000002.1"/>
</dbReference>
<keyword evidence="1" id="KW-0812">Transmembrane</keyword>
<reference evidence="3" key="1">
    <citation type="submission" date="2023-07" db="EMBL/GenBank/DDBJ databases">
        <authorList>
            <person name="Luz R."/>
            <person name="Cordeiro R."/>
            <person name="Fonseca A."/>
            <person name="Goncalves V."/>
        </authorList>
    </citation>
    <scope>NUCLEOTIDE SEQUENCE [LARGE SCALE GENOMIC DNA]</scope>
    <source>
        <strain evidence="3">BACA0444</strain>
    </source>
</reference>
<feature type="transmembrane region" description="Helical" evidence="1">
    <location>
        <begin position="35"/>
        <end position="55"/>
    </location>
</feature>
<proteinExistence type="predicted"/>
<keyword evidence="1" id="KW-1133">Transmembrane helix</keyword>
<evidence type="ECO:0000313" key="3">
    <source>
        <dbReference type="Proteomes" id="UP001268256"/>
    </source>
</evidence>
<evidence type="ECO:0000313" key="2">
    <source>
        <dbReference type="EMBL" id="MDS3859788.1"/>
    </source>
</evidence>
<dbReference type="Proteomes" id="UP001268256">
    <property type="component" value="Unassembled WGS sequence"/>
</dbReference>
<protein>
    <submittedName>
        <fullName evidence="2">Uncharacterized protein</fullName>
    </submittedName>
</protein>
<gene>
    <name evidence="2" type="ORF">RIF25_03095</name>
</gene>
<evidence type="ECO:0000256" key="1">
    <source>
        <dbReference type="SAM" id="Phobius"/>
    </source>
</evidence>
<comment type="caution">
    <text evidence="2">The sequence shown here is derived from an EMBL/GenBank/DDBJ whole genome shotgun (WGS) entry which is preliminary data.</text>
</comment>
<organism evidence="2 3">
    <name type="scientific">Pseudocalidococcus azoricus BACA0444</name>
    <dbReference type="NCBI Taxonomy" id="2918990"/>
    <lineage>
        <taxon>Bacteria</taxon>
        <taxon>Bacillati</taxon>
        <taxon>Cyanobacteriota</taxon>
        <taxon>Cyanophyceae</taxon>
        <taxon>Acaryochloridales</taxon>
        <taxon>Thermosynechococcaceae</taxon>
        <taxon>Pseudocalidococcus</taxon>
        <taxon>Pseudocalidococcus azoricus</taxon>
    </lineage>
</organism>
<sequence>MPLSGAARLFWGLAGLSLVLYLLRGFNVLALPGAWFMGLGLVTFFVGLLALGVSIRRRY</sequence>
<dbReference type="AlphaFoldDB" id="A0AAE4FPC1"/>
<dbReference type="EMBL" id="JAVMIP010000002">
    <property type="protein sequence ID" value="MDS3859788.1"/>
    <property type="molecule type" value="Genomic_DNA"/>
</dbReference>